<organism evidence="12 13">
    <name type="scientific">Sediminicoccus rosea</name>
    <dbReference type="NCBI Taxonomy" id="1225128"/>
    <lineage>
        <taxon>Bacteria</taxon>
        <taxon>Pseudomonadati</taxon>
        <taxon>Pseudomonadota</taxon>
        <taxon>Alphaproteobacteria</taxon>
        <taxon>Acetobacterales</taxon>
        <taxon>Roseomonadaceae</taxon>
        <taxon>Sediminicoccus</taxon>
    </lineage>
</organism>
<keyword evidence="5" id="KW-0997">Cell inner membrane</keyword>
<dbReference type="RefSeq" id="WP_318647277.1">
    <property type="nucleotide sequence ID" value="NZ_CP137852.1"/>
</dbReference>
<dbReference type="InterPro" id="IPR051045">
    <property type="entry name" value="TonB-dependent_transducer"/>
</dbReference>
<evidence type="ECO:0000259" key="11">
    <source>
        <dbReference type="PROSITE" id="PS52015"/>
    </source>
</evidence>
<dbReference type="NCBIfam" id="TIGR01352">
    <property type="entry name" value="tonB_Cterm"/>
    <property type="match status" value="1"/>
</dbReference>
<evidence type="ECO:0000313" key="12">
    <source>
        <dbReference type="EMBL" id="WPB83300.1"/>
    </source>
</evidence>
<evidence type="ECO:0000256" key="10">
    <source>
        <dbReference type="SAM" id="MobiDB-lite"/>
    </source>
</evidence>
<dbReference type="SUPFAM" id="SSF74653">
    <property type="entry name" value="TolA/TonB C-terminal domain"/>
    <property type="match status" value="1"/>
</dbReference>
<dbReference type="PROSITE" id="PS52015">
    <property type="entry name" value="TONB_CTD"/>
    <property type="match status" value="1"/>
</dbReference>
<evidence type="ECO:0000256" key="4">
    <source>
        <dbReference type="ARBA" id="ARBA00022475"/>
    </source>
</evidence>
<dbReference type="EMBL" id="CP137852">
    <property type="protein sequence ID" value="WPB83300.1"/>
    <property type="molecule type" value="Genomic_DNA"/>
</dbReference>
<name>A0ABZ0PCD0_9PROT</name>
<protein>
    <submittedName>
        <fullName evidence="12">Energy transducer TonB</fullName>
    </submittedName>
</protein>
<dbReference type="InterPro" id="IPR037682">
    <property type="entry name" value="TonB_C"/>
</dbReference>
<keyword evidence="9" id="KW-0472">Membrane</keyword>
<evidence type="ECO:0000256" key="9">
    <source>
        <dbReference type="ARBA" id="ARBA00023136"/>
    </source>
</evidence>
<evidence type="ECO:0000256" key="7">
    <source>
        <dbReference type="ARBA" id="ARBA00022927"/>
    </source>
</evidence>
<evidence type="ECO:0000256" key="3">
    <source>
        <dbReference type="ARBA" id="ARBA00022448"/>
    </source>
</evidence>
<feature type="compositionally biased region" description="Pro residues" evidence="10">
    <location>
        <begin position="83"/>
        <end position="114"/>
    </location>
</feature>
<evidence type="ECO:0000256" key="6">
    <source>
        <dbReference type="ARBA" id="ARBA00022692"/>
    </source>
</evidence>
<feature type="compositionally biased region" description="Low complexity" evidence="10">
    <location>
        <begin position="72"/>
        <end position="82"/>
    </location>
</feature>
<keyword evidence="8" id="KW-1133">Transmembrane helix</keyword>
<keyword evidence="4" id="KW-1003">Cell membrane</keyword>
<keyword evidence="3" id="KW-0813">Transport</keyword>
<feature type="region of interest" description="Disordered" evidence="10">
    <location>
        <begin position="57"/>
        <end position="176"/>
    </location>
</feature>
<dbReference type="Proteomes" id="UP001305521">
    <property type="component" value="Chromosome"/>
</dbReference>
<dbReference type="PANTHER" id="PTHR33446">
    <property type="entry name" value="PROTEIN TONB-RELATED"/>
    <property type="match status" value="1"/>
</dbReference>
<evidence type="ECO:0000313" key="13">
    <source>
        <dbReference type="Proteomes" id="UP001305521"/>
    </source>
</evidence>
<dbReference type="Gene3D" id="3.30.1150.10">
    <property type="match status" value="1"/>
</dbReference>
<dbReference type="PANTHER" id="PTHR33446:SF2">
    <property type="entry name" value="PROTEIN TONB"/>
    <property type="match status" value="1"/>
</dbReference>
<comment type="similarity">
    <text evidence="2">Belongs to the TonB family.</text>
</comment>
<keyword evidence="13" id="KW-1185">Reference proteome</keyword>
<keyword evidence="7" id="KW-0653">Protein transport</keyword>
<dbReference type="InterPro" id="IPR006260">
    <property type="entry name" value="TonB/TolA_C"/>
</dbReference>
<evidence type="ECO:0000256" key="1">
    <source>
        <dbReference type="ARBA" id="ARBA00004383"/>
    </source>
</evidence>
<comment type="subcellular location">
    <subcellularLocation>
        <location evidence="1">Cell inner membrane</location>
        <topology evidence="1">Single-pass membrane protein</topology>
        <orientation evidence="1">Periplasmic side</orientation>
    </subcellularLocation>
</comment>
<feature type="compositionally biased region" description="Pro residues" evidence="10">
    <location>
        <begin position="122"/>
        <end position="168"/>
    </location>
</feature>
<proteinExistence type="inferred from homology"/>
<dbReference type="Pfam" id="PF03544">
    <property type="entry name" value="TonB_C"/>
    <property type="match status" value="1"/>
</dbReference>
<feature type="domain" description="TonB C-terminal" evidence="11">
    <location>
        <begin position="205"/>
        <end position="296"/>
    </location>
</feature>
<evidence type="ECO:0000256" key="5">
    <source>
        <dbReference type="ARBA" id="ARBA00022519"/>
    </source>
</evidence>
<dbReference type="PRINTS" id="PR01217">
    <property type="entry name" value="PRICHEXTENSN"/>
</dbReference>
<sequence length="296" mass="30096">MRAARPERLPGGAAGASLALHLGAGLWLALGATPGGPPGREAVREVPVAFAMLSAGEAEPPPGLPELEEPALAEAAPDAEQPPAEPIAEPPPLAEAPPEPAPPPIAAPAEPIPEAPALAEAPPQPPPPAAEPIPEEPPLAEPPPPVRSEAPRPPTPPAAAPRRPPPRPAQAMGRGVPREATTLAGPAAAAIPVAAAAPNPGPPPLITQARYRHPPTPPAYPPRAIALRMAGTALIRALVGPDGQTREVRLHRSSGFGELDNAALAAVRGWAFAAATEGGRPIEAWVEVPVRFRLDD</sequence>
<evidence type="ECO:0000256" key="8">
    <source>
        <dbReference type="ARBA" id="ARBA00022989"/>
    </source>
</evidence>
<keyword evidence="6" id="KW-0812">Transmembrane</keyword>
<evidence type="ECO:0000256" key="2">
    <source>
        <dbReference type="ARBA" id="ARBA00006555"/>
    </source>
</evidence>
<reference evidence="12 13" key="1">
    <citation type="submission" date="2023-11" db="EMBL/GenBank/DDBJ databases">
        <title>Arctic aerobic anoxygenic photoheterotroph Sediminicoccus rosea KRV36 adapts its photosynthesis to long days of polar summer.</title>
        <authorList>
            <person name="Tomasch J."/>
            <person name="Kopejtka K."/>
            <person name="Bily T."/>
            <person name="Gardiner A.T."/>
            <person name="Gardian Z."/>
            <person name="Shivaramu S."/>
            <person name="Koblizek M."/>
            <person name="Engelhardt F."/>
            <person name="Kaftan D."/>
        </authorList>
    </citation>
    <scope>NUCLEOTIDE SEQUENCE [LARGE SCALE GENOMIC DNA]</scope>
    <source>
        <strain evidence="12 13">R-30</strain>
    </source>
</reference>
<gene>
    <name evidence="12" type="ORF">R9Z33_14420</name>
</gene>
<accession>A0ABZ0PCD0</accession>